<name>A0A4R6UDQ8_9GAMM</name>
<dbReference type="Proteomes" id="UP000295375">
    <property type="component" value="Unassembled WGS sequence"/>
</dbReference>
<feature type="signal peptide" evidence="1">
    <location>
        <begin position="1"/>
        <end position="16"/>
    </location>
</feature>
<gene>
    <name evidence="2" type="ORF">EV696_12544</name>
</gene>
<reference evidence="2 3" key="1">
    <citation type="submission" date="2019-03" db="EMBL/GenBank/DDBJ databases">
        <title>Genomic Encyclopedia of Type Strains, Phase IV (KMG-IV): sequencing the most valuable type-strain genomes for metagenomic binning, comparative biology and taxonomic classification.</title>
        <authorList>
            <person name="Goeker M."/>
        </authorList>
    </citation>
    <scope>NUCLEOTIDE SEQUENCE [LARGE SCALE GENOMIC DNA]</scope>
    <source>
        <strain evidence="2 3">DSM 103792</strain>
    </source>
</reference>
<dbReference type="RefSeq" id="WP_133593325.1">
    <property type="nucleotide sequence ID" value="NZ_CP037953.1"/>
</dbReference>
<dbReference type="InterPro" id="IPR021675">
    <property type="entry name" value="DUF3261"/>
</dbReference>
<evidence type="ECO:0000313" key="2">
    <source>
        <dbReference type="EMBL" id="TDQ44232.1"/>
    </source>
</evidence>
<evidence type="ECO:0000313" key="3">
    <source>
        <dbReference type="Proteomes" id="UP000295375"/>
    </source>
</evidence>
<dbReference type="PROSITE" id="PS51257">
    <property type="entry name" value="PROKAR_LIPOPROTEIN"/>
    <property type="match status" value="1"/>
</dbReference>
<sequence length="178" mass="20174">MRGLILVLALMLSACASKPCVRTADGPWCAAKLPPEPPFREQEQSLIMAREGVRQQAIATVLWTPEFVEQTLLTPFGESLYRLRFQGETLEFERGALPFAFAPEYALLDMQLMIWPVALLRTTLPSGWRLETDASDGRMLFDDQQLVAEVKVGADGQRHLIHHQRRYELWVTPLATLP</sequence>
<keyword evidence="1" id="KW-0732">Signal</keyword>
<feature type="chain" id="PRO_5020259107" evidence="1">
    <location>
        <begin position="17"/>
        <end position="178"/>
    </location>
</feature>
<comment type="caution">
    <text evidence="2">The sequence shown here is derived from an EMBL/GenBank/DDBJ whole genome shotgun (WGS) entry which is preliminary data.</text>
</comment>
<dbReference type="AlphaFoldDB" id="A0A4R6UDQ8"/>
<evidence type="ECO:0000256" key="1">
    <source>
        <dbReference type="SAM" id="SignalP"/>
    </source>
</evidence>
<dbReference type="EMBL" id="SNYM01000025">
    <property type="protein sequence ID" value="TDQ44232.1"/>
    <property type="molecule type" value="Genomic_DNA"/>
</dbReference>
<keyword evidence="3" id="KW-1185">Reference proteome</keyword>
<accession>A0A4R6UDQ8</accession>
<proteinExistence type="predicted"/>
<protein>
    <submittedName>
        <fullName evidence="2">Uncharacterized protein DUF3261</fullName>
    </submittedName>
</protein>
<dbReference type="Pfam" id="PF11659">
    <property type="entry name" value="DUF3261"/>
    <property type="match status" value="1"/>
</dbReference>
<organism evidence="2 3">
    <name type="scientific">Permianibacter aggregans</name>
    <dbReference type="NCBI Taxonomy" id="1510150"/>
    <lineage>
        <taxon>Bacteria</taxon>
        <taxon>Pseudomonadati</taxon>
        <taxon>Pseudomonadota</taxon>
        <taxon>Gammaproteobacteria</taxon>
        <taxon>Pseudomonadales</taxon>
        <taxon>Pseudomonadaceae</taxon>
        <taxon>Permianibacter</taxon>
    </lineage>
</organism>